<dbReference type="AlphaFoldDB" id="A0A7W6WJ24"/>
<dbReference type="PANTHER" id="PTHR33204">
    <property type="entry name" value="TRANSCRIPTIONAL REGULATOR, MARR FAMILY"/>
    <property type="match status" value="1"/>
</dbReference>
<sequence>MNDSTPLKRNRRTAHRTGCAVEATISVIGGVWKPVILFHLLDGKLRFNAICRLTPAATPRMITLQLRELEADGIISRIIYPEVPPKVEYELTQLGRSLAPVLVSMCEWGEKLQELSGLPVDTGACRSTLRQEAVLQEKTA</sequence>
<evidence type="ECO:0000259" key="4">
    <source>
        <dbReference type="PROSITE" id="PS51118"/>
    </source>
</evidence>
<dbReference type="Gene3D" id="1.10.10.10">
    <property type="entry name" value="Winged helix-like DNA-binding domain superfamily/Winged helix DNA-binding domain"/>
    <property type="match status" value="1"/>
</dbReference>
<proteinExistence type="predicted"/>
<evidence type="ECO:0000256" key="1">
    <source>
        <dbReference type="ARBA" id="ARBA00023015"/>
    </source>
</evidence>
<evidence type="ECO:0000256" key="3">
    <source>
        <dbReference type="ARBA" id="ARBA00023163"/>
    </source>
</evidence>
<name>A0A7W6WJ24_9HYPH</name>
<dbReference type="Pfam" id="PF01638">
    <property type="entry name" value="HxlR"/>
    <property type="match status" value="1"/>
</dbReference>
<organism evidence="5 6">
    <name type="scientific">Rhizobium mongolense</name>
    <dbReference type="NCBI Taxonomy" id="57676"/>
    <lineage>
        <taxon>Bacteria</taxon>
        <taxon>Pseudomonadati</taxon>
        <taxon>Pseudomonadota</taxon>
        <taxon>Alphaproteobacteria</taxon>
        <taxon>Hyphomicrobiales</taxon>
        <taxon>Rhizobiaceae</taxon>
        <taxon>Rhizobium/Agrobacterium group</taxon>
        <taxon>Rhizobium</taxon>
    </lineage>
</organism>
<dbReference type="InterPro" id="IPR036388">
    <property type="entry name" value="WH-like_DNA-bd_sf"/>
</dbReference>
<dbReference type="InterPro" id="IPR036390">
    <property type="entry name" value="WH_DNA-bd_sf"/>
</dbReference>
<feature type="domain" description="HTH hxlR-type" evidence="4">
    <location>
        <begin position="19"/>
        <end position="117"/>
    </location>
</feature>
<keyword evidence="1" id="KW-0805">Transcription regulation</keyword>
<evidence type="ECO:0000256" key="2">
    <source>
        <dbReference type="ARBA" id="ARBA00023125"/>
    </source>
</evidence>
<dbReference type="SUPFAM" id="SSF46785">
    <property type="entry name" value="Winged helix' DNA-binding domain"/>
    <property type="match status" value="1"/>
</dbReference>
<comment type="caution">
    <text evidence="5">The sequence shown here is derived from an EMBL/GenBank/DDBJ whole genome shotgun (WGS) entry which is preliminary data.</text>
</comment>
<gene>
    <name evidence="5" type="ORF">GGE12_007316</name>
</gene>
<dbReference type="InterPro" id="IPR002577">
    <property type="entry name" value="HTH_HxlR"/>
</dbReference>
<keyword evidence="2 5" id="KW-0238">DNA-binding</keyword>
<accession>A0A7W6WJ24</accession>
<dbReference type="EMBL" id="JACIGM010000029">
    <property type="protein sequence ID" value="MBB4279499.1"/>
    <property type="molecule type" value="Genomic_DNA"/>
</dbReference>
<reference evidence="5 6" key="1">
    <citation type="submission" date="2020-08" db="EMBL/GenBank/DDBJ databases">
        <title>Genomic Encyclopedia of Type Strains, Phase IV (KMG-V): Genome sequencing to study the core and pangenomes of soil and plant-associated prokaryotes.</title>
        <authorList>
            <person name="Whitman W."/>
        </authorList>
    </citation>
    <scope>NUCLEOTIDE SEQUENCE [LARGE SCALE GENOMIC DNA]</scope>
    <source>
        <strain evidence="5 6">SEMIA 402</strain>
    </source>
</reference>
<evidence type="ECO:0000313" key="6">
    <source>
        <dbReference type="Proteomes" id="UP000533641"/>
    </source>
</evidence>
<dbReference type="PANTHER" id="PTHR33204:SF33">
    <property type="entry name" value="TRANSCRIPTIONAL REGULATOR, MARR FAMILY"/>
    <property type="match status" value="1"/>
</dbReference>
<dbReference type="PROSITE" id="PS51118">
    <property type="entry name" value="HTH_HXLR"/>
    <property type="match status" value="1"/>
</dbReference>
<protein>
    <submittedName>
        <fullName evidence="5">DNA-binding HxlR family transcriptional regulator</fullName>
    </submittedName>
</protein>
<dbReference type="RefSeq" id="WP_183931064.1">
    <property type="nucleotide sequence ID" value="NZ_JACIGM010000029.1"/>
</dbReference>
<dbReference type="Proteomes" id="UP000533641">
    <property type="component" value="Unassembled WGS sequence"/>
</dbReference>
<dbReference type="GO" id="GO:0003677">
    <property type="term" value="F:DNA binding"/>
    <property type="evidence" value="ECO:0007669"/>
    <property type="project" value="UniProtKB-KW"/>
</dbReference>
<keyword evidence="3" id="KW-0804">Transcription</keyword>
<evidence type="ECO:0000313" key="5">
    <source>
        <dbReference type="EMBL" id="MBB4279499.1"/>
    </source>
</evidence>